<dbReference type="KEGG" id="wsu:WS1656"/>
<feature type="binding site" evidence="8">
    <location>
        <position position="30"/>
    </location>
    <ligand>
        <name>[4Fe-4S] cluster</name>
        <dbReference type="ChEBI" id="CHEBI:49883"/>
        <note>4Fe-4S-S-AdoMet</note>
    </ligand>
</feature>
<keyword evidence="2 8" id="KW-0949">S-adenosyl-L-methionine</keyword>
<evidence type="ECO:0000256" key="5">
    <source>
        <dbReference type="ARBA" id="ARBA00023004"/>
    </source>
</evidence>
<dbReference type="EC" id="4.3.99.3" evidence="8"/>
<organism evidence="11">
    <name type="scientific">Wolinella succinogenes (strain ATCC 29543 / DSM 1740 / CCUG 13145 / JCM 31913 / LMG 7466 / NCTC 11488 / FDC 602W)</name>
    <name type="common">Vibrio succinogenes</name>
    <dbReference type="NCBI Taxonomy" id="273121"/>
    <lineage>
        <taxon>Bacteria</taxon>
        <taxon>Pseudomonadati</taxon>
        <taxon>Campylobacterota</taxon>
        <taxon>Epsilonproteobacteria</taxon>
        <taxon>Campylobacterales</taxon>
        <taxon>Helicobacteraceae</taxon>
        <taxon>Wolinella</taxon>
    </lineage>
</organism>
<dbReference type="Gene3D" id="3.20.20.70">
    <property type="entry name" value="Aldolase class I"/>
    <property type="match status" value="1"/>
</dbReference>
<evidence type="ECO:0000256" key="6">
    <source>
        <dbReference type="ARBA" id="ARBA00023014"/>
    </source>
</evidence>
<dbReference type="RefSeq" id="WP_011139471.1">
    <property type="nucleotide sequence ID" value="NC_005090.1"/>
</dbReference>
<comment type="cofactor">
    <cofactor evidence="8">
        <name>S-adenosyl-L-methionine</name>
        <dbReference type="ChEBI" id="CHEBI:59789"/>
    </cofactor>
    <text evidence="8">Binds 1 S-adenosyl-L-methionine per subunit.</text>
</comment>
<comment type="cofactor">
    <cofactor evidence="8">
        <name>[4Fe-4S] cluster</name>
        <dbReference type="ChEBI" id="CHEBI:49883"/>
    </cofactor>
    <text evidence="8">Binds 1 [4Fe-4S] cluster. The cluster is coordinated with 3 cysteines and an exchangeable S-adenosyl-L-methionine.</text>
</comment>
<dbReference type="EMBL" id="BX571661">
    <property type="protein sequence ID" value="CAE10687.1"/>
    <property type="molecule type" value="Genomic_DNA"/>
</dbReference>
<keyword evidence="7 8" id="KW-0456">Lyase</keyword>
<keyword evidence="3 8" id="KW-0479">Metal-binding</keyword>
<evidence type="ECO:0000313" key="10">
    <source>
        <dbReference type="EMBL" id="CAE10687.1"/>
    </source>
</evidence>
<protein>
    <recommendedName>
        <fullName evidence="8">7-carboxy-7-deazaguanine synthase</fullName>
        <shortName evidence="8">CDG synthase</shortName>
        <ecNumber evidence="8">4.3.99.3</ecNumber>
    </recommendedName>
    <alternativeName>
        <fullName evidence="8">Queuosine biosynthesis protein QueE</fullName>
    </alternativeName>
</protein>
<comment type="caution">
    <text evidence="8">Lacks conserved residue(s) required for the propagation of feature annotation.</text>
</comment>
<feature type="binding site" evidence="8">
    <location>
        <begin position="36"/>
        <end position="38"/>
    </location>
    <ligand>
        <name>S-adenosyl-L-methionine</name>
        <dbReference type="ChEBI" id="CHEBI:59789"/>
    </ligand>
</feature>
<accession>Q7MR57</accession>
<dbReference type="GO" id="GO:0000287">
    <property type="term" value="F:magnesium ion binding"/>
    <property type="evidence" value="ECO:0007669"/>
    <property type="project" value="UniProtKB-UniRule"/>
</dbReference>
<keyword evidence="11" id="KW-1185">Reference proteome</keyword>
<evidence type="ECO:0000256" key="1">
    <source>
        <dbReference type="ARBA" id="ARBA00022485"/>
    </source>
</evidence>
<feature type="binding site" evidence="8">
    <location>
        <position position="34"/>
    </location>
    <ligand>
        <name>[4Fe-4S] cluster</name>
        <dbReference type="ChEBI" id="CHEBI:49883"/>
        <note>4Fe-4S-S-AdoMet</note>
    </ligand>
</feature>
<comment type="function">
    <text evidence="8">Catalyzes the complex heterocyclic radical-mediated conversion of 6-carboxy-5,6,7,8-tetrahydropterin (CPH4) to 7-carboxy-7-deazaguanine (CDG), a step common to the biosynthetic pathways of all 7-deazapurine-containing compounds.</text>
</comment>
<proteinExistence type="inferred from homology"/>
<dbReference type="InterPro" id="IPR013785">
    <property type="entry name" value="Aldolase_TIM"/>
</dbReference>
<dbReference type="STRING" id="273121.WS1656"/>
<evidence type="ECO:0000256" key="3">
    <source>
        <dbReference type="ARBA" id="ARBA00022723"/>
    </source>
</evidence>
<keyword evidence="5 8" id="KW-0408">Iron</keyword>
<comment type="pathway">
    <text evidence="8">Purine metabolism; 7-cyano-7-deazaguanine biosynthesis.</text>
</comment>
<dbReference type="GO" id="GO:0051539">
    <property type="term" value="F:4 iron, 4 sulfur cluster binding"/>
    <property type="evidence" value="ECO:0007669"/>
    <property type="project" value="UniProtKB-UniRule"/>
</dbReference>
<dbReference type="CDD" id="cd01335">
    <property type="entry name" value="Radical_SAM"/>
    <property type="match status" value="1"/>
</dbReference>
<dbReference type="PIRSF" id="PIRSF000370">
    <property type="entry name" value="QueE"/>
    <property type="match status" value="1"/>
</dbReference>
<dbReference type="Pfam" id="PF04055">
    <property type="entry name" value="Radical_SAM"/>
    <property type="match status" value="1"/>
</dbReference>
<dbReference type="InterPro" id="IPR058240">
    <property type="entry name" value="rSAM_sf"/>
</dbReference>
<feature type="domain" description="Radical SAM core" evidence="9">
    <location>
        <begin position="17"/>
        <end position="193"/>
    </location>
</feature>
<feature type="binding site" evidence="8">
    <location>
        <position position="72"/>
    </location>
    <ligand>
        <name>S-adenosyl-L-methionine</name>
        <dbReference type="ChEBI" id="CHEBI:59789"/>
    </ligand>
</feature>
<keyword evidence="4 8" id="KW-0460">Magnesium</keyword>
<dbReference type="GO" id="GO:0016840">
    <property type="term" value="F:carbon-nitrogen lyase activity"/>
    <property type="evidence" value="ECO:0007669"/>
    <property type="project" value="UniProtKB-UniRule"/>
</dbReference>
<dbReference type="UniPathway" id="UPA00391"/>
<dbReference type="HAMAP" id="MF_00917">
    <property type="entry name" value="QueE"/>
    <property type="match status" value="1"/>
</dbReference>
<dbReference type="Proteomes" id="UP000000422">
    <property type="component" value="Chromosome"/>
</dbReference>
<evidence type="ECO:0000259" key="9">
    <source>
        <dbReference type="PROSITE" id="PS51918"/>
    </source>
</evidence>
<feature type="binding site" evidence="8">
    <location>
        <position position="70"/>
    </location>
    <ligand>
        <name>substrate</name>
    </ligand>
</feature>
<dbReference type="SUPFAM" id="SSF102114">
    <property type="entry name" value="Radical SAM enzymes"/>
    <property type="match status" value="1"/>
</dbReference>
<dbReference type="InterPro" id="IPR007197">
    <property type="entry name" value="rSAM"/>
</dbReference>
<feature type="binding site" evidence="8">
    <location>
        <position position="26"/>
    </location>
    <ligand>
        <name>substrate</name>
    </ligand>
</feature>
<keyword evidence="1 8" id="KW-0004">4Fe-4S</keyword>
<dbReference type="PROSITE" id="PS51918">
    <property type="entry name" value="RADICAL_SAM"/>
    <property type="match status" value="1"/>
</dbReference>
<evidence type="ECO:0000256" key="4">
    <source>
        <dbReference type="ARBA" id="ARBA00022842"/>
    </source>
</evidence>
<sequence length="193" mass="21851">MYPVTEIFYSIQGEGHHSGKAALFVRLHGCNLACDFCDEPSHTQGEYENQSQEAILEQLRAYPAHFVVITGGEPTLFDLNPLIKFLQKEGYFVAIETNGYNLAHIQAADWITYSPKNWNTLAKEGYDELKFIIHHASDITPLLALFQEKPLYLQPQSDGSALNAANVARCVELILEHPEWRLSLQTHKILEIP</sequence>
<feature type="binding site" evidence="8">
    <location>
        <position position="193"/>
    </location>
    <ligand>
        <name>substrate</name>
    </ligand>
</feature>
<evidence type="ECO:0000256" key="8">
    <source>
        <dbReference type="HAMAP-Rule" id="MF_00917"/>
    </source>
</evidence>
<gene>
    <name evidence="8" type="primary">queE</name>
    <name evidence="10" type="ordered locus">WS1656</name>
</gene>
<dbReference type="GO" id="GO:1904047">
    <property type="term" value="F:S-adenosyl-L-methionine binding"/>
    <property type="evidence" value="ECO:0007669"/>
    <property type="project" value="UniProtKB-UniRule"/>
</dbReference>
<comment type="cofactor">
    <cofactor evidence="8">
        <name>Mg(2+)</name>
        <dbReference type="ChEBI" id="CHEBI:18420"/>
    </cofactor>
</comment>
<feature type="binding site" evidence="8">
    <location>
        <begin position="114"/>
        <end position="116"/>
    </location>
    <ligand>
        <name>S-adenosyl-L-methionine</name>
        <dbReference type="ChEBI" id="CHEBI:59789"/>
    </ligand>
</feature>
<evidence type="ECO:0000313" key="11">
    <source>
        <dbReference type="Proteomes" id="UP000000422"/>
    </source>
</evidence>
<comment type="catalytic activity">
    <reaction evidence="8">
        <text>6-carboxy-5,6,7,8-tetrahydropterin + H(+) = 7-carboxy-7-carbaguanine + NH4(+)</text>
        <dbReference type="Rhea" id="RHEA:27974"/>
        <dbReference type="ChEBI" id="CHEBI:15378"/>
        <dbReference type="ChEBI" id="CHEBI:28938"/>
        <dbReference type="ChEBI" id="CHEBI:61032"/>
        <dbReference type="ChEBI" id="CHEBI:61036"/>
        <dbReference type="EC" id="4.3.99.3"/>
    </reaction>
</comment>
<dbReference type="SFLD" id="SFLDS00029">
    <property type="entry name" value="Radical_SAM"/>
    <property type="match status" value="1"/>
</dbReference>
<dbReference type="AlphaFoldDB" id="Q7MR57"/>
<dbReference type="eggNOG" id="COG0602">
    <property type="taxonomic scope" value="Bacteria"/>
</dbReference>
<feature type="binding site" evidence="8">
    <location>
        <begin position="11"/>
        <end position="13"/>
    </location>
    <ligand>
        <name>substrate</name>
    </ligand>
</feature>
<dbReference type="PANTHER" id="PTHR42836">
    <property type="entry name" value="7-CARBOXY-7-DEAZAGUANINE SYNTHASE"/>
    <property type="match status" value="1"/>
</dbReference>
<name>Q7MR57_WOLSU</name>
<dbReference type="GO" id="GO:0008616">
    <property type="term" value="P:tRNA queuosine(34) biosynthetic process"/>
    <property type="evidence" value="ECO:0007669"/>
    <property type="project" value="UniProtKB-UniRule"/>
</dbReference>
<feature type="binding site" evidence="8">
    <location>
        <position position="37"/>
    </location>
    <ligand>
        <name>[4Fe-4S] cluster</name>
        <dbReference type="ChEBI" id="CHEBI:49883"/>
        <note>4Fe-4S-S-AdoMet</note>
    </ligand>
</feature>
<keyword evidence="6 8" id="KW-0411">Iron-sulfur</keyword>
<dbReference type="InterPro" id="IPR024924">
    <property type="entry name" value="7-CO-7-deazaguanine_synth-like"/>
</dbReference>
<evidence type="ECO:0000256" key="7">
    <source>
        <dbReference type="ARBA" id="ARBA00023239"/>
    </source>
</evidence>
<comment type="similarity">
    <text evidence="8">Belongs to the radical SAM superfamily. 7-carboxy-7-deazaguanine synthase family.</text>
</comment>
<dbReference type="HOGENOM" id="CLU_066739_0_1_7"/>
<evidence type="ECO:0000256" key="2">
    <source>
        <dbReference type="ARBA" id="ARBA00022691"/>
    </source>
</evidence>
<comment type="subunit">
    <text evidence="8">Homodimer.</text>
</comment>
<reference evidence="10 11" key="1">
    <citation type="journal article" date="2003" name="Proc. Natl. Acad. Sci. U.S.A.">
        <title>Complete genome sequence and analysis of Wolinella succinogenes.</title>
        <authorList>
            <person name="Baar C."/>
            <person name="Eppinger M."/>
            <person name="Raddatz G."/>
            <person name="Simon JM."/>
            <person name="Lanz C."/>
            <person name="Klimmek O."/>
            <person name="Nandakumar R."/>
            <person name="Gross R."/>
            <person name="Rosinus A."/>
            <person name="Keller H."/>
            <person name="Jagtap P."/>
            <person name="Linke B."/>
            <person name="Meyer F."/>
            <person name="Lederer H."/>
            <person name="Schuster S.C."/>
        </authorList>
    </citation>
    <scope>NUCLEOTIDE SEQUENCE [LARGE SCALE GENOMIC DNA]</scope>
    <source>
        <strain evidence="11">ATCC 29543 / DSM 1740 / CCUG 13145 / JCM 31913 / LMG 7466 / NCTC 11488 / FDC 602W</strain>
    </source>
</reference>
<dbReference type="PANTHER" id="PTHR42836:SF1">
    <property type="entry name" value="7-CARBOXY-7-DEAZAGUANINE SYNTHASE"/>
    <property type="match status" value="1"/>
</dbReference>
<keyword evidence="8" id="KW-0671">Queuosine biosynthesis</keyword>